<gene>
    <name evidence="1" type="ORF">EPICR_80091</name>
</gene>
<dbReference type="EMBL" id="CAACVI010000051">
    <property type="protein sequence ID" value="VEN75398.1"/>
    <property type="molecule type" value="Genomic_DNA"/>
</dbReference>
<proteinExistence type="predicted"/>
<evidence type="ECO:0000313" key="1">
    <source>
        <dbReference type="EMBL" id="VEN75398.1"/>
    </source>
</evidence>
<accession>A0A484HP92</accession>
<protein>
    <submittedName>
        <fullName evidence="1">Uncharacterized protein</fullName>
    </submittedName>
</protein>
<organism evidence="1">
    <name type="scientific">uncultured Desulfobacteraceae bacterium</name>
    <dbReference type="NCBI Taxonomy" id="218296"/>
    <lineage>
        <taxon>Bacteria</taxon>
        <taxon>Pseudomonadati</taxon>
        <taxon>Thermodesulfobacteriota</taxon>
        <taxon>Desulfobacteria</taxon>
        <taxon>Desulfobacterales</taxon>
        <taxon>Desulfobacteraceae</taxon>
        <taxon>environmental samples</taxon>
    </lineage>
</organism>
<dbReference type="AlphaFoldDB" id="A0A484HP92"/>
<reference evidence="1" key="1">
    <citation type="submission" date="2019-01" db="EMBL/GenBank/DDBJ databases">
        <authorList>
            <consortium name="Genoscope - CEA"/>
            <person name="William W."/>
        </authorList>
    </citation>
    <scope>NUCLEOTIDE SEQUENCE</scope>
    <source>
        <strain evidence="1">CR-1</strain>
    </source>
</reference>
<sequence>MENSTQDTVMISANLEITAKSLQNIVGNAKKIVGRNEKGHYRVDTADLTARMISRFLLEKGFEAWAEDIENYDL</sequence>
<name>A0A484HP92_9BACT</name>